<evidence type="ECO:0000313" key="2">
    <source>
        <dbReference type="Proteomes" id="UP000824782"/>
    </source>
</evidence>
<name>A0AAV7ABB9_ENGPU</name>
<reference evidence="1" key="1">
    <citation type="thesis" date="2020" institute="ProQuest LLC" country="789 East Eisenhower Parkway, Ann Arbor, MI, USA">
        <title>Comparative Genomics and Chromosome Evolution.</title>
        <authorList>
            <person name="Mudd A.B."/>
        </authorList>
    </citation>
    <scope>NUCLEOTIDE SEQUENCE</scope>
    <source>
        <strain evidence="1">237g6f4</strain>
        <tissue evidence="1">Blood</tissue>
    </source>
</reference>
<dbReference type="Proteomes" id="UP000824782">
    <property type="component" value="Unassembled WGS sequence"/>
</dbReference>
<organism evidence="1 2">
    <name type="scientific">Engystomops pustulosus</name>
    <name type="common">Tungara frog</name>
    <name type="synonym">Physalaemus pustulosus</name>
    <dbReference type="NCBI Taxonomy" id="76066"/>
    <lineage>
        <taxon>Eukaryota</taxon>
        <taxon>Metazoa</taxon>
        <taxon>Chordata</taxon>
        <taxon>Craniata</taxon>
        <taxon>Vertebrata</taxon>
        <taxon>Euteleostomi</taxon>
        <taxon>Amphibia</taxon>
        <taxon>Batrachia</taxon>
        <taxon>Anura</taxon>
        <taxon>Neobatrachia</taxon>
        <taxon>Hyloidea</taxon>
        <taxon>Leptodactylidae</taxon>
        <taxon>Leiuperinae</taxon>
        <taxon>Engystomops</taxon>
    </lineage>
</organism>
<dbReference type="AlphaFoldDB" id="A0AAV7ABB9"/>
<dbReference type="EMBL" id="WNYA01000008">
    <property type="protein sequence ID" value="KAG8558592.1"/>
    <property type="molecule type" value="Genomic_DNA"/>
</dbReference>
<sequence>MTHAILNFPKPITNNTLQKFSTIKIIAIRCDYLGTSTIWSCVLCIRPSNITPGHLYTAVLGPPADFMALCCRNTKFCVPSPKCEMVNPLPAG</sequence>
<accession>A0AAV7ABB9</accession>
<protein>
    <submittedName>
        <fullName evidence="1">Uncharacterized protein</fullName>
    </submittedName>
</protein>
<comment type="caution">
    <text evidence="1">The sequence shown here is derived from an EMBL/GenBank/DDBJ whole genome shotgun (WGS) entry which is preliminary data.</text>
</comment>
<proteinExistence type="predicted"/>
<keyword evidence="2" id="KW-1185">Reference proteome</keyword>
<gene>
    <name evidence="1" type="ORF">GDO81_017053</name>
</gene>
<evidence type="ECO:0000313" key="1">
    <source>
        <dbReference type="EMBL" id="KAG8558592.1"/>
    </source>
</evidence>